<accession>X5MD18</accession>
<dbReference type="PANTHER" id="PTHR42899:SF1">
    <property type="entry name" value="SPERMATOGENESIS-ASSOCIATED PROTEIN 20"/>
    <property type="match status" value="1"/>
</dbReference>
<organism evidence="2 3">
    <name type="scientific">Candidatus Phaeomarinibacter ectocarpi</name>
    <dbReference type="NCBI Taxonomy" id="1458461"/>
    <lineage>
        <taxon>Bacteria</taxon>
        <taxon>Pseudomonadati</taxon>
        <taxon>Pseudomonadota</taxon>
        <taxon>Alphaproteobacteria</taxon>
        <taxon>Hyphomicrobiales</taxon>
        <taxon>Parvibaculaceae</taxon>
        <taxon>Candidatus Phaeomarinibacter</taxon>
    </lineage>
</organism>
<dbReference type="Proteomes" id="UP000032160">
    <property type="component" value="Chromosome I"/>
</dbReference>
<dbReference type="InterPro" id="IPR036249">
    <property type="entry name" value="Thioredoxin-like_sf"/>
</dbReference>
<dbReference type="CDD" id="cd02955">
    <property type="entry name" value="SSP411"/>
    <property type="match status" value="1"/>
</dbReference>
<reference evidence="2 3" key="1">
    <citation type="journal article" date="2014" name="Front. Genet.">
        <title>Genome and metabolic network of "Candidatus Phaeomarinobacter ectocarpi" Ec32, a new candidate genus of Alphaproteobacteria frequently associated with brown algae.</title>
        <authorList>
            <person name="Dittami S.M."/>
            <person name="Barbeyron T."/>
            <person name="Boyen C."/>
            <person name="Cambefort J."/>
            <person name="Collet G."/>
            <person name="Delage L."/>
            <person name="Gobet A."/>
            <person name="Groisillier A."/>
            <person name="Leblanc C."/>
            <person name="Michel G."/>
            <person name="Scornet D."/>
            <person name="Siegel A."/>
            <person name="Tapia J.E."/>
            <person name="Tonon T."/>
        </authorList>
    </citation>
    <scope>NUCLEOTIDE SEQUENCE [LARGE SCALE GENOMIC DNA]</scope>
    <source>
        <strain evidence="2 3">Ec32</strain>
    </source>
</reference>
<keyword evidence="2" id="KW-0808">Transferase</keyword>
<dbReference type="InterPro" id="IPR012341">
    <property type="entry name" value="6hp_glycosidase-like_sf"/>
</dbReference>
<dbReference type="SUPFAM" id="SSF52833">
    <property type="entry name" value="Thioredoxin-like"/>
    <property type="match status" value="1"/>
</dbReference>
<dbReference type="HOGENOM" id="CLU_014051_4_2_5"/>
<evidence type="ECO:0000313" key="2">
    <source>
        <dbReference type="EMBL" id="CDO59767.1"/>
    </source>
</evidence>
<dbReference type="InterPro" id="IPR008928">
    <property type="entry name" value="6-hairpin_glycosidase_sf"/>
</dbReference>
<dbReference type="InterPro" id="IPR008929">
    <property type="entry name" value="Chondroitin_lyas"/>
</dbReference>
<proteinExistence type="predicted"/>
<dbReference type="EC" id="2.7.4.9" evidence="2"/>
<dbReference type="SUPFAM" id="SSF48230">
    <property type="entry name" value="Chondroitin AC/alginate lyase"/>
    <property type="match status" value="1"/>
</dbReference>
<dbReference type="OrthoDB" id="9762614at2"/>
<evidence type="ECO:0000313" key="3">
    <source>
        <dbReference type="Proteomes" id="UP000032160"/>
    </source>
</evidence>
<sequence length="674" mass="74642">MSQNLLREETSPYLLQHKDNPVHWRPWGPAALAEAKASNKPILLSVGYAACHWCHVMAHESFEDDAVAAVMNELFVNIKVDREERPDIDTIYMSALHHLGEQGGWPLTMFLTPDGEPFWGGTYFPKTAGYGRPGFPDVCREVSRIFHDESEKVTKNADALRAALKEQAKAQDPGEPAPEILDNVADRLVRNVDPEHGGVGSAPKFPQPFLLELLWRAWLRSGDERARNSVTLTLTRMCQGGIYDHLGGGLARYSVDERWLVPHFEKMLYDNACLIGLLSDVATGTDSTLFAARLHETVGWVLREMVTEEGAFGASLDADSEGEEGKFYVWSETEIDAALTDFAPDDVADFKRIYDVTPNGNFEGHTILNRLDHPEDLPTDQEALFARMREVLFTTRAPRIRPGWDDKILTDWNGQMIAALARAGAAHDEPVWLEAAQSAFEFICTRMIMNGRLHHAFRAGKLQHLAMADGYANMISAAQALYEATADDTCLTQAKDWADELHTHYWDNDGHGYFFTADDAEALVVRTRSVTDDATPSANATMIENLARLYYLTGDETYRDRANQIIRTFASDLARNFFPMCTYLNGLDTLLNATQVVIAGTGPQADALRQVALKSPLPSLVLNVASNDLPASHPAHGKTVPKDAEAAAYVCQGTNCSLPVDNADALHSMLARPV</sequence>
<dbReference type="InterPro" id="IPR004879">
    <property type="entry name" value="Ssp411-like_TRX"/>
</dbReference>
<dbReference type="EMBL" id="HG966617">
    <property type="protein sequence ID" value="CDO59767.1"/>
    <property type="molecule type" value="Genomic_DNA"/>
</dbReference>
<dbReference type="PIRSF" id="PIRSF006402">
    <property type="entry name" value="UCP006402_thioredoxin"/>
    <property type="match status" value="1"/>
</dbReference>
<protein>
    <submittedName>
        <fullName evidence="2">Thymidylate kinase</fullName>
        <ecNumber evidence="2">2.7.4.9</ecNumber>
    </submittedName>
</protein>
<dbReference type="RefSeq" id="WP_043951241.1">
    <property type="nucleotide sequence ID" value="NZ_HG966617.1"/>
</dbReference>
<dbReference type="KEGG" id="pect:BN1012_Phect1553"/>
<name>X5MD18_9HYPH</name>
<dbReference type="Gene3D" id="3.40.30.10">
    <property type="entry name" value="Glutaredoxin"/>
    <property type="match status" value="1"/>
</dbReference>
<keyword evidence="3" id="KW-1185">Reference proteome</keyword>
<dbReference type="GO" id="GO:0004798">
    <property type="term" value="F:dTMP kinase activity"/>
    <property type="evidence" value="ECO:0007669"/>
    <property type="project" value="UniProtKB-EC"/>
</dbReference>
<dbReference type="GO" id="GO:0005975">
    <property type="term" value="P:carbohydrate metabolic process"/>
    <property type="evidence" value="ECO:0007669"/>
    <property type="project" value="InterPro"/>
</dbReference>
<feature type="domain" description="Spermatogenesis-associated protein 20-like TRX" evidence="1">
    <location>
        <begin position="4"/>
        <end position="164"/>
    </location>
</feature>
<dbReference type="InterPro" id="IPR024705">
    <property type="entry name" value="Ssp411"/>
</dbReference>
<dbReference type="Pfam" id="PF03190">
    <property type="entry name" value="Thioredox_DsbH"/>
    <property type="match status" value="1"/>
</dbReference>
<dbReference type="STRING" id="1458461.BN1012_Phect1553"/>
<dbReference type="PATRIC" id="fig|1458461.3.peg.1552"/>
<dbReference type="SUPFAM" id="SSF48208">
    <property type="entry name" value="Six-hairpin glycosidases"/>
    <property type="match status" value="1"/>
</dbReference>
<dbReference type="AlphaFoldDB" id="X5MD18"/>
<keyword evidence="2" id="KW-0418">Kinase</keyword>
<dbReference type="Pfam" id="PF03663">
    <property type="entry name" value="Glyco_hydro_76"/>
    <property type="match status" value="1"/>
</dbReference>
<gene>
    <name evidence="2" type="ORF">BN1012_Phect1553</name>
</gene>
<dbReference type="InterPro" id="IPR005198">
    <property type="entry name" value="Glyco_hydro_76"/>
</dbReference>
<evidence type="ECO:0000259" key="1">
    <source>
        <dbReference type="Pfam" id="PF03190"/>
    </source>
</evidence>
<dbReference type="Gene3D" id="1.50.10.10">
    <property type="match status" value="1"/>
</dbReference>
<dbReference type="PANTHER" id="PTHR42899">
    <property type="entry name" value="SPERMATOGENESIS-ASSOCIATED PROTEIN 20"/>
    <property type="match status" value="1"/>
</dbReference>